<dbReference type="AlphaFoldDB" id="A0AAN4R1Z6"/>
<comment type="caution">
    <text evidence="1">The sequence shown here is derived from an EMBL/GenBank/DDBJ whole genome shotgun (WGS) entry which is preliminary data.</text>
</comment>
<dbReference type="EMBL" id="BJVS01000002">
    <property type="protein sequence ID" value="GEL52733.1"/>
    <property type="molecule type" value="Genomic_DNA"/>
</dbReference>
<evidence type="ECO:0000313" key="1">
    <source>
        <dbReference type="EMBL" id="GEL52733.1"/>
    </source>
</evidence>
<dbReference type="RefSeq" id="WP_062163676.1">
    <property type="nucleotide sequence ID" value="NZ_AP014690.1"/>
</dbReference>
<proteinExistence type="predicted"/>
<dbReference type="Proteomes" id="UP000321287">
    <property type="component" value="Unassembled WGS sequence"/>
</dbReference>
<keyword evidence="2" id="KW-1185">Reference proteome</keyword>
<organism evidence="1 2">
    <name type="scientific">Asaia bogorensis NBRC 16594</name>
    <dbReference type="NCBI Taxonomy" id="1231624"/>
    <lineage>
        <taxon>Bacteria</taxon>
        <taxon>Pseudomonadati</taxon>
        <taxon>Pseudomonadota</taxon>
        <taxon>Alphaproteobacteria</taxon>
        <taxon>Acetobacterales</taxon>
        <taxon>Acetobacteraceae</taxon>
        <taxon>Asaia</taxon>
    </lineage>
</organism>
<dbReference type="GeneID" id="78225180"/>
<gene>
    <name evidence="1" type="ORF">ABO01nite_07400</name>
</gene>
<protein>
    <submittedName>
        <fullName evidence="1">Uncharacterized protein</fullName>
    </submittedName>
</protein>
<accession>A0AAN4R1Z6</accession>
<reference evidence="1 2" key="1">
    <citation type="submission" date="2019-07" db="EMBL/GenBank/DDBJ databases">
        <title>Whole genome shotgun sequence of Asaia bogorensis NBRC 16594.</title>
        <authorList>
            <person name="Hosoyama A."/>
            <person name="Uohara A."/>
            <person name="Ohji S."/>
            <person name="Ichikawa N."/>
        </authorList>
    </citation>
    <scope>NUCLEOTIDE SEQUENCE [LARGE SCALE GENOMIC DNA]</scope>
    <source>
        <strain evidence="1 2">NBRC 16594</strain>
    </source>
</reference>
<dbReference type="KEGG" id="abg:Asbog_00070"/>
<name>A0AAN4R1Z6_9PROT</name>
<sequence length="256" mass="27744">MAEAWTCAFGAENALMEARLEGNAQVAELPLSNLQNDQGAPSTAWRVPGKEAYLIAHLPRPILCRGFSFHRTNLTAGARYSLVARNGAGVVYASGGQQTQTVSGQFLVVFPNDQTITQLDISISDQDNPDGFLSFPLAYLGPLWQPERNMSWQGNESQQATIDEAISLSGVEYPTLRYRQRAIAIDHQSLGIAELTMIRSIESTAATGRNILFVPDLSAADRNSAMIFGRLTPGDITCPAGAADRLATSMTIKERL</sequence>
<evidence type="ECO:0000313" key="2">
    <source>
        <dbReference type="Proteomes" id="UP000321287"/>
    </source>
</evidence>